<reference evidence="3" key="2">
    <citation type="journal article" date="2021" name="PeerJ">
        <title>Extensive microbial diversity within the chicken gut microbiome revealed by metagenomics and culture.</title>
        <authorList>
            <person name="Gilroy R."/>
            <person name="Ravi A."/>
            <person name="Getino M."/>
            <person name="Pursley I."/>
            <person name="Horton D.L."/>
            <person name="Alikhan N.F."/>
            <person name="Baker D."/>
            <person name="Gharbi K."/>
            <person name="Hall N."/>
            <person name="Watson M."/>
            <person name="Adriaenssens E.M."/>
            <person name="Foster-Nyarko E."/>
            <person name="Jarju S."/>
            <person name="Secka A."/>
            <person name="Antonio M."/>
            <person name="Oren A."/>
            <person name="Chaudhuri R.R."/>
            <person name="La Ragione R."/>
            <person name="Hildebrand F."/>
            <person name="Pallen M.J."/>
        </authorList>
    </citation>
    <scope>NUCLEOTIDE SEQUENCE</scope>
    <source>
        <strain evidence="3">17073</strain>
    </source>
</reference>
<dbReference type="EMBL" id="DVMS01000037">
    <property type="protein sequence ID" value="HIU38327.1"/>
    <property type="molecule type" value="Genomic_DNA"/>
</dbReference>
<evidence type="ECO:0000313" key="4">
    <source>
        <dbReference type="Proteomes" id="UP000824076"/>
    </source>
</evidence>
<feature type="domain" description="DUF3857" evidence="2">
    <location>
        <begin position="77"/>
        <end position="215"/>
    </location>
</feature>
<keyword evidence="1" id="KW-0732">Signal</keyword>
<accession>A0A9D1IJ99</accession>
<evidence type="ECO:0000256" key="1">
    <source>
        <dbReference type="SAM" id="SignalP"/>
    </source>
</evidence>
<dbReference type="Gene3D" id="2.60.120.1130">
    <property type="match status" value="1"/>
</dbReference>
<name>A0A9D1IJ99_9BACT</name>
<reference evidence="3" key="1">
    <citation type="submission" date="2020-10" db="EMBL/GenBank/DDBJ databases">
        <authorList>
            <person name="Gilroy R."/>
        </authorList>
    </citation>
    <scope>NUCLEOTIDE SEQUENCE</scope>
    <source>
        <strain evidence="3">17073</strain>
    </source>
</reference>
<comment type="caution">
    <text evidence="3">The sequence shown here is derived from an EMBL/GenBank/DDBJ whole genome shotgun (WGS) entry which is preliminary data.</text>
</comment>
<protein>
    <submittedName>
        <fullName evidence="3">DUF3857 domain-containing protein</fullName>
    </submittedName>
</protein>
<dbReference type="Proteomes" id="UP000824076">
    <property type="component" value="Unassembled WGS sequence"/>
</dbReference>
<organism evidence="3 4">
    <name type="scientific">Candidatus Limisoma intestinavium</name>
    <dbReference type="NCBI Taxonomy" id="2840856"/>
    <lineage>
        <taxon>Bacteria</taxon>
        <taxon>Pseudomonadati</taxon>
        <taxon>Bacteroidota</taxon>
        <taxon>Bacteroidia</taxon>
        <taxon>Bacteroidales</taxon>
        <taxon>Candidatus Limisoma</taxon>
    </lineage>
</organism>
<feature type="chain" id="PRO_5038994067" evidence="1">
    <location>
        <begin position="21"/>
        <end position="664"/>
    </location>
</feature>
<evidence type="ECO:0000313" key="3">
    <source>
        <dbReference type="EMBL" id="HIU38327.1"/>
    </source>
</evidence>
<dbReference type="AlphaFoldDB" id="A0A9D1IJ99"/>
<gene>
    <name evidence="3" type="ORF">IAD18_01515</name>
</gene>
<proteinExistence type="predicted"/>
<feature type="signal peptide" evidence="1">
    <location>
        <begin position="1"/>
        <end position="20"/>
    </location>
</feature>
<dbReference type="Pfam" id="PF12969">
    <property type="entry name" value="DUF3857"/>
    <property type="match status" value="1"/>
</dbReference>
<dbReference type="Gene3D" id="2.60.40.3140">
    <property type="match status" value="1"/>
</dbReference>
<dbReference type="InterPro" id="IPR024618">
    <property type="entry name" value="DUF3857"/>
</dbReference>
<sequence length="664" mass="75911">MIKSVLFTGMLLCLSVPAFGLEVNEKFGKPTMEEMEMTVYDADPEADAVVLYKEGNVNYRFDASSSSGFIIEYDVVERIKVLTSDGVDFANVSVGYYDSGLASDWTEKIINVKAASFNLENGKIKKTDLDKDMIFKENVYEDYWRLKFSIPEVRAGSVIEYRYKIVSERLATLRTWKFQHSIPTLCSRFEVAIPEYFIFNISKKGYEDLEIEQNNVPKKYSIVIRGDMGYHECMAREIKAEGMNLPALKEDEYIFDIDEYMTQIAFEISGVNYPWDTYKSFSTTWEDVDKIFNDSGSFKKGLRLDNPYKDEIAFDSSANVLAKSAAIVRHVGSRLKWNGEYQFTDKDIDDRIKEGIGSNAVINFAIMSMMRENGIQCYPVVLRLRSHGMLPFVHPTFDDLDTFVVGFEDEQGKQHFIDGSYTDCGVDILPVDMLVDKARIITPDYEGERWVSLSRLSSNMSRTNILVNISGDTLRCMERQMLSGQYAAALKKAYKSTADSAKFVDALATSMNATIRDVRFKGMTDNTASIVVDTQYELTAEATDSLIYIYPTITPAMLENPFVEETRELPVEFGYPTERVTMVQLTIPDGYYLEELPEQMLLRSENNEIEFSFVSNLTGNNLTMIYKHKVNATLFPYDLYPLLHEMYTRIADKNNEMIVLKKKS</sequence>
<evidence type="ECO:0000259" key="2">
    <source>
        <dbReference type="Pfam" id="PF12969"/>
    </source>
</evidence>